<name>A0ABT4DDR5_9CLOT</name>
<dbReference type="GO" id="GO:0003677">
    <property type="term" value="F:DNA binding"/>
    <property type="evidence" value="ECO:0007669"/>
    <property type="project" value="UniProtKB-KW"/>
</dbReference>
<dbReference type="Proteomes" id="UP001144612">
    <property type="component" value="Unassembled WGS sequence"/>
</dbReference>
<evidence type="ECO:0000256" key="2">
    <source>
        <dbReference type="ARBA" id="ARBA00024867"/>
    </source>
</evidence>
<dbReference type="EMBL" id="JAPQFJ010000029">
    <property type="protein sequence ID" value="MCY6960459.1"/>
    <property type="molecule type" value="Genomic_DNA"/>
</dbReference>
<dbReference type="InterPro" id="IPR007492">
    <property type="entry name" value="LytTR_DNA-bd_dom"/>
</dbReference>
<dbReference type="InterPro" id="IPR011006">
    <property type="entry name" value="CheY-like_superfamily"/>
</dbReference>
<dbReference type="SMART" id="SM00448">
    <property type="entry name" value="REC"/>
    <property type="match status" value="1"/>
</dbReference>
<dbReference type="PROSITE" id="PS50110">
    <property type="entry name" value="RESPONSE_REGULATORY"/>
    <property type="match status" value="1"/>
</dbReference>
<evidence type="ECO:0000256" key="3">
    <source>
        <dbReference type="PROSITE-ProRule" id="PRU00169"/>
    </source>
</evidence>
<dbReference type="Pfam" id="PF00072">
    <property type="entry name" value="Response_reg"/>
    <property type="match status" value="1"/>
</dbReference>
<gene>
    <name evidence="5" type="ORF">OW729_17815</name>
</gene>
<comment type="function">
    <text evidence="2">May play the central regulatory role in sporulation. It may be an element of the effector pathway responsible for the activation of sporulation genes in response to nutritional stress. Spo0A may act in concert with spo0H (a sigma factor) to control the expression of some genes that are critical to the sporulation process.</text>
</comment>
<dbReference type="RefSeq" id="WP_268062896.1">
    <property type="nucleotide sequence ID" value="NZ_JAPQFJ010000029.1"/>
</dbReference>
<keyword evidence="3" id="KW-0597">Phosphoprotein</keyword>
<dbReference type="InterPro" id="IPR001789">
    <property type="entry name" value="Sig_transdc_resp-reg_receiver"/>
</dbReference>
<dbReference type="Gene3D" id="2.40.50.1020">
    <property type="entry name" value="LytTr DNA-binding domain"/>
    <property type="match status" value="1"/>
</dbReference>
<dbReference type="SMART" id="SM00850">
    <property type="entry name" value="LytTR"/>
    <property type="match status" value="1"/>
</dbReference>
<evidence type="ECO:0000256" key="1">
    <source>
        <dbReference type="ARBA" id="ARBA00018672"/>
    </source>
</evidence>
<sequence length="246" mass="29488">MYNILLVEDDRIQRVNLKKIICKAYDNLNFYEAEDKDEALYICQNHNIDIFFIDISLKNSSGIDLAIEVRKIREYELSWIVFLTTHVQYLVQAFKEIHCYDYILKPYDKETVISMVRKLIKHSNTDVHIKKERQYVIIELRSGVNIKLYIDEIIFIESKLRKNFIYTTKEVYESSKLSIKKLLEIIDSEDIIKSHKSFAVNINYIEKIEKIDSRLSEIYFQDYDKKALLGYKYRSTIVKKFKISYK</sequence>
<feature type="modified residue" description="4-aspartylphosphate" evidence="3">
    <location>
        <position position="54"/>
    </location>
</feature>
<evidence type="ECO:0000259" key="4">
    <source>
        <dbReference type="PROSITE" id="PS50110"/>
    </source>
</evidence>
<dbReference type="InterPro" id="IPR046947">
    <property type="entry name" value="LytR-like"/>
</dbReference>
<reference evidence="5" key="1">
    <citation type="submission" date="2022-12" db="EMBL/GenBank/DDBJ databases">
        <title>Clostridium sp. nov., isolated from industrial wastewater.</title>
        <authorList>
            <person name="Jiayan W."/>
        </authorList>
    </citation>
    <scope>NUCLEOTIDE SEQUENCE</scope>
    <source>
        <strain evidence="5">ZC22-4</strain>
    </source>
</reference>
<protein>
    <recommendedName>
        <fullName evidence="1">Stage 0 sporulation protein A homolog</fullName>
    </recommendedName>
</protein>
<proteinExistence type="predicted"/>
<comment type="caution">
    <text evidence="5">The sequence shown here is derived from an EMBL/GenBank/DDBJ whole genome shotgun (WGS) entry which is preliminary data.</text>
</comment>
<dbReference type="Gene3D" id="3.40.50.2300">
    <property type="match status" value="1"/>
</dbReference>
<dbReference type="Pfam" id="PF04397">
    <property type="entry name" value="LytTR"/>
    <property type="match status" value="1"/>
</dbReference>
<dbReference type="SUPFAM" id="SSF52172">
    <property type="entry name" value="CheY-like"/>
    <property type="match status" value="1"/>
</dbReference>
<evidence type="ECO:0000313" key="6">
    <source>
        <dbReference type="Proteomes" id="UP001144612"/>
    </source>
</evidence>
<keyword evidence="6" id="KW-1185">Reference proteome</keyword>
<dbReference type="PANTHER" id="PTHR37299">
    <property type="entry name" value="TRANSCRIPTIONAL REGULATOR-RELATED"/>
    <property type="match status" value="1"/>
</dbReference>
<accession>A0ABT4DDR5</accession>
<evidence type="ECO:0000313" key="5">
    <source>
        <dbReference type="EMBL" id="MCY6960459.1"/>
    </source>
</evidence>
<feature type="domain" description="Response regulatory" evidence="4">
    <location>
        <begin position="3"/>
        <end position="120"/>
    </location>
</feature>
<organism evidence="5 6">
    <name type="scientific">Clostridium brassicae</name>
    <dbReference type="NCBI Taxonomy" id="2999072"/>
    <lineage>
        <taxon>Bacteria</taxon>
        <taxon>Bacillati</taxon>
        <taxon>Bacillota</taxon>
        <taxon>Clostridia</taxon>
        <taxon>Eubacteriales</taxon>
        <taxon>Clostridiaceae</taxon>
        <taxon>Clostridium</taxon>
    </lineage>
</organism>
<dbReference type="PANTHER" id="PTHR37299:SF1">
    <property type="entry name" value="STAGE 0 SPORULATION PROTEIN A HOMOLOG"/>
    <property type="match status" value="1"/>
</dbReference>
<keyword evidence="5" id="KW-0238">DNA-binding</keyword>